<accession>M2YC55</accession>
<keyword evidence="2" id="KW-1185">Reference proteome</keyword>
<dbReference type="Proteomes" id="UP000054226">
    <property type="component" value="Unassembled WGS sequence"/>
</dbReference>
<proteinExistence type="predicted"/>
<sequence length="70" mass="7539">MPLPTGPVRHSALPSPLSLFECEWLQLIVWTSSVCAPAGVAPAASPKPSMACRSEFLMISLCSLRRKGWA</sequence>
<protein>
    <submittedName>
        <fullName evidence="1">Uncharacterized protein</fullName>
    </submittedName>
</protein>
<evidence type="ECO:0000313" key="2">
    <source>
        <dbReference type="Proteomes" id="UP000054226"/>
    </source>
</evidence>
<dbReference type="EMBL" id="AOHO01000075">
    <property type="protein sequence ID" value="EME52447.1"/>
    <property type="molecule type" value="Genomic_DNA"/>
</dbReference>
<organism evidence="1 2">
    <name type="scientific">Amycolatopsis decaplanina DSM 44594</name>
    <dbReference type="NCBI Taxonomy" id="1284240"/>
    <lineage>
        <taxon>Bacteria</taxon>
        <taxon>Bacillati</taxon>
        <taxon>Actinomycetota</taxon>
        <taxon>Actinomycetes</taxon>
        <taxon>Pseudonocardiales</taxon>
        <taxon>Pseudonocardiaceae</taxon>
        <taxon>Amycolatopsis</taxon>
    </lineage>
</organism>
<comment type="caution">
    <text evidence="1">The sequence shown here is derived from an EMBL/GenBank/DDBJ whole genome shotgun (WGS) entry which is preliminary data.</text>
</comment>
<reference evidence="1 2" key="1">
    <citation type="journal article" date="2013" name="Genome Announc.">
        <title>Draft Genome Sequence of Amycolatopsis decaplanina Strain DSM 44594T.</title>
        <authorList>
            <person name="Kaur N."/>
            <person name="Kumar S."/>
            <person name="Bala M."/>
            <person name="Raghava G.P."/>
            <person name="Mayilraj S."/>
        </authorList>
    </citation>
    <scope>NUCLEOTIDE SEQUENCE [LARGE SCALE GENOMIC DNA]</scope>
    <source>
        <strain evidence="1 2">DSM 44594</strain>
    </source>
</reference>
<evidence type="ECO:0000313" key="1">
    <source>
        <dbReference type="EMBL" id="EME52447.1"/>
    </source>
</evidence>
<name>M2YC55_9PSEU</name>
<dbReference type="AlphaFoldDB" id="M2YC55"/>
<gene>
    <name evidence="1" type="ORF">H074_33109</name>
</gene>